<feature type="compositionally biased region" description="Low complexity" evidence="1">
    <location>
        <begin position="48"/>
        <end position="70"/>
    </location>
</feature>
<evidence type="ECO:0000313" key="3">
    <source>
        <dbReference type="Proteomes" id="UP000054279"/>
    </source>
</evidence>
<dbReference type="Proteomes" id="UP000054279">
    <property type="component" value="Unassembled WGS sequence"/>
</dbReference>
<dbReference type="HOGENOM" id="CLU_2279301_0_0_1"/>
<keyword evidence="3" id="KW-1185">Reference proteome</keyword>
<feature type="compositionally biased region" description="Polar residues" evidence="1">
    <location>
        <begin position="28"/>
        <end position="45"/>
    </location>
</feature>
<evidence type="ECO:0000313" key="2">
    <source>
        <dbReference type="EMBL" id="KIJ22714.1"/>
    </source>
</evidence>
<gene>
    <name evidence="2" type="ORF">M422DRAFT_276822</name>
</gene>
<feature type="region of interest" description="Disordered" evidence="1">
    <location>
        <begin position="1"/>
        <end position="102"/>
    </location>
</feature>
<sequence length="102" mass="10616">MSPPNTAGVGFGYSTSPPSRFFSPPPTQASFGMATSNFPRSNPPNTYGPPFSGPGSASGSGSQSQHSPPFLTDGDERLRYRDPSPQHAFGPTPGLETTTRVG</sequence>
<reference evidence="2 3" key="1">
    <citation type="submission" date="2014-06" db="EMBL/GenBank/DDBJ databases">
        <title>Evolutionary Origins and Diversification of the Mycorrhizal Mutualists.</title>
        <authorList>
            <consortium name="DOE Joint Genome Institute"/>
            <consortium name="Mycorrhizal Genomics Consortium"/>
            <person name="Kohler A."/>
            <person name="Kuo A."/>
            <person name="Nagy L.G."/>
            <person name="Floudas D."/>
            <person name="Copeland A."/>
            <person name="Barry K.W."/>
            <person name="Cichocki N."/>
            <person name="Veneault-Fourrey C."/>
            <person name="LaButti K."/>
            <person name="Lindquist E.A."/>
            <person name="Lipzen A."/>
            <person name="Lundell T."/>
            <person name="Morin E."/>
            <person name="Murat C."/>
            <person name="Riley R."/>
            <person name="Ohm R."/>
            <person name="Sun H."/>
            <person name="Tunlid A."/>
            <person name="Henrissat B."/>
            <person name="Grigoriev I.V."/>
            <person name="Hibbett D.S."/>
            <person name="Martin F."/>
        </authorList>
    </citation>
    <scope>NUCLEOTIDE SEQUENCE [LARGE SCALE GENOMIC DNA]</scope>
    <source>
        <strain evidence="2 3">SS14</strain>
    </source>
</reference>
<accession>A0A0C9TLG0</accession>
<dbReference type="EMBL" id="KN837994">
    <property type="protein sequence ID" value="KIJ22714.1"/>
    <property type="molecule type" value="Genomic_DNA"/>
</dbReference>
<evidence type="ECO:0000256" key="1">
    <source>
        <dbReference type="SAM" id="MobiDB-lite"/>
    </source>
</evidence>
<feature type="compositionally biased region" description="Basic and acidic residues" evidence="1">
    <location>
        <begin position="74"/>
        <end position="84"/>
    </location>
</feature>
<name>A0A0C9TLG0_SPHS4</name>
<organism evidence="2 3">
    <name type="scientific">Sphaerobolus stellatus (strain SS14)</name>
    <dbReference type="NCBI Taxonomy" id="990650"/>
    <lineage>
        <taxon>Eukaryota</taxon>
        <taxon>Fungi</taxon>
        <taxon>Dikarya</taxon>
        <taxon>Basidiomycota</taxon>
        <taxon>Agaricomycotina</taxon>
        <taxon>Agaricomycetes</taxon>
        <taxon>Phallomycetidae</taxon>
        <taxon>Geastrales</taxon>
        <taxon>Sphaerobolaceae</taxon>
        <taxon>Sphaerobolus</taxon>
    </lineage>
</organism>
<protein>
    <submittedName>
        <fullName evidence="2">Uncharacterized protein</fullName>
    </submittedName>
</protein>
<dbReference type="AlphaFoldDB" id="A0A0C9TLG0"/>
<proteinExistence type="predicted"/>